<keyword evidence="7 9" id="KW-0067">ATP-binding</keyword>
<evidence type="ECO:0000256" key="5">
    <source>
        <dbReference type="ARBA" id="ARBA00022618"/>
    </source>
</evidence>
<dbReference type="Pfam" id="PF08245">
    <property type="entry name" value="Mur_ligase_M"/>
    <property type="match status" value="1"/>
</dbReference>
<evidence type="ECO:0000256" key="3">
    <source>
        <dbReference type="ARBA" id="ARBA00022490"/>
    </source>
</evidence>
<evidence type="ECO:0000256" key="9">
    <source>
        <dbReference type="HAMAP-Rule" id="MF_00639"/>
    </source>
</evidence>
<dbReference type="Gene3D" id="3.90.190.20">
    <property type="entry name" value="Mur ligase, C-terminal domain"/>
    <property type="match status" value="1"/>
</dbReference>
<dbReference type="SUPFAM" id="SSF53623">
    <property type="entry name" value="MurD-like peptide ligases, catalytic domain"/>
    <property type="match status" value="1"/>
</dbReference>
<dbReference type="GO" id="GO:0008764">
    <property type="term" value="F:UDP-N-acetylmuramoylalanine-D-glutamate ligase activity"/>
    <property type="evidence" value="ECO:0007669"/>
    <property type="project" value="UniProtKB-EC"/>
</dbReference>
<comment type="function">
    <text evidence="9 10">Cell wall formation. Catalyzes the addition of glutamate to the nucleotide precursor UDP-N-acetylmuramoyl-L-alanine (UMA).</text>
</comment>
<comment type="similarity">
    <text evidence="9">Belongs to the MurCDEF family.</text>
</comment>
<sequence>MTLTGKQVIVLGAGRSGRAAATLAHAKGAQVRLYDANPQASFEGLADGIEGFAGASEETGRASQCDYLVISPGIDTYGSFVKAFAENAGALIGETELAYRFYVGKIVGITGTNGKTTTTELVQRILEHSGLSCVACGNYGVPFSEVVMMETVPDAVALELSSFQLETVVEFHADVAIWLNFSADHMDRYTSLDDYFRAKMQIFINQTAADTAVVREGEELGSLVAQHISFSSEGSAADYHLDGLSIFAGGQKVIDLSETRMRGLHNAENVMSAVAACHALGVSYATAQAALQGFAPPMHRCELIRTLDGVEYLNDSKATNLHALDSALRSQSRPVVLLAGGKEKGLEYDELLVRLKDKARCAIVFGEIAPVLHQTFSQVVETESVETLDQAVKLAQSHAQHGDVVLLSPGTSSFDQFAGYEARGDHFRELVHKLR</sequence>
<gene>
    <name evidence="9 13" type="primary">murD</name>
    <name evidence="13" type="ORF">ACFSW8_11090</name>
</gene>
<dbReference type="EMBL" id="JBHUJB010000046">
    <property type="protein sequence ID" value="MFD2159447.1"/>
    <property type="molecule type" value="Genomic_DNA"/>
</dbReference>
<accession>A0ABW4ZCR7</accession>
<dbReference type="InterPro" id="IPR018109">
    <property type="entry name" value="Folylpolyglutamate_synth_CS"/>
</dbReference>
<keyword evidence="8 9" id="KW-0131">Cell cycle</keyword>
<dbReference type="Gene3D" id="3.40.50.720">
    <property type="entry name" value="NAD(P)-binding Rossmann-like Domain"/>
    <property type="match status" value="1"/>
</dbReference>
<keyword evidence="3 9" id="KW-0963">Cytoplasm</keyword>
<dbReference type="NCBIfam" id="TIGR01087">
    <property type="entry name" value="murD"/>
    <property type="match status" value="1"/>
</dbReference>
<evidence type="ECO:0000256" key="10">
    <source>
        <dbReference type="RuleBase" id="RU003664"/>
    </source>
</evidence>
<keyword evidence="9 10" id="KW-0961">Cell wall biogenesis/degradation</keyword>
<dbReference type="SUPFAM" id="SSF51984">
    <property type="entry name" value="MurCD N-terminal domain"/>
    <property type="match status" value="1"/>
</dbReference>
<dbReference type="RefSeq" id="WP_377178243.1">
    <property type="nucleotide sequence ID" value="NZ_JBHUJB010000046.1"/>
</dbReference>
<dbReference type="EC" id="6.3.2.9" evidence="9 10"/>
<feature type="binding site" evidence="9">
    <location>
        <begin position="111"/>
        <end position="117"/>
    </location>
    <ligand>
        <name>ATP</name>
        <dbReference type="ChEBI" id="CHEBI:30616"/>
    </ligand>
</feature>
<keyword evidence="4 9" id="KW-0436">Ligase</keyword>
<evidence type="ECO:0000313" key="13">
    <source>
        <dbReference type="EMBL" id="MFD2159447.1"/>
    </source>
</evidence>
<dbReference type="SUPFAM" id="SSF53244">
    <property type="entry name" value="MurD-like peptide ligases, peptide-binding domain"/>
    <property type="match status" value="1"/>
</dbReference>
<proteinExistence type="inferred from homology"/>
<organism evidence="13 14">
    <name type="scientific">Rubritalea tangerina</name>
    <dbReference type="NCBI Taxonomy" id="430798"/>
    <lineage>
        <taxon>Bacteria</taxon>
        <taxon>Pseudomonadati</taxon>
        <taxon>Verrucomicrobiota</taxon>
        <taxon>Verrucomicrobiia</taxon>
        <taxon>Verrucomicrobiales</taxon>
        <taxon>Rubritaleaceae</taxon>
        <taxon>Rubritalea</taxon>
    </lineage>
</organism>
<feature type="domain" description="Mur ligase central" evidence="12">
    <location>
        <begin position="109"/>
        <end position="277"/>
    </location>
</feature>
<keyword evidence="9 10" id="KW-0573">Peptidoglycan synthesis</keyword>
<dbReference type="PANTHER" id="PTHR43692">
    <property type="entry name" value="UDP-N-ACETYLMURAMOYLALANINE--D-GLUTAMATE LIGASE"/>
    <property type="match status" value="1"/>
</dbReference>
<evidence type="ECO:0000259" key="11">
    <source>
        <dbReference type="Pfam" id="PF02875"/>
    </source>
</evidence>
<feature type="domain" description="Mur ligase C-terminal" evidence="11">
    <location>
        <begin position="299"/>
        <end position="409"/>
    </location>
</feature>
<evidence type="ECO:0000313" key="14">
    <source>
        <dbReference type="Proteomes" id="UP001597389"/>
    </source>
</evidence>
<dbReference type="Pfam" id="PF02875">
    <property type="entry name" value="Mur_ligase_C"/>
    <property type="match status" value="1"/>
</dbReference>
<evidence type="ECO:0000256" key="6">
    <source>
        <dbReference type="ARBA" id="ARBA00022741"/>
    </source>
</evidence>
<dbReference type="InterPro" id="IPR005762">
    <property type="entry name" value="MurD"/>
</dbReference>
<evidence type="ECO:0000259" key="12">
    <source>
        <dbReference type="Pfam" id="PF08245"/>
    </source>
</evidence>
<comment type="caution">
    <text evidence="13">The sequence shown here is derived from an EMBL/GenBank/DDBJ whole genome shotgun (WGS) entry which is preliminary data.</text>
</comment>
<dbReference type="InterPro" id="IPR036615">
    <property type="entry name" value="Mur_ligase_C_dom_sf"/>
</dbReference>
<reference evidence="14" key="1">
    <citation type="journal article" date="2019" name="Int. J. Syst. Evol. Microbiol.">
        <title>The Global Catalogue of Microorganisms (GCM) 10K type strain sequencing project: providing services to taxonomists for standard genome sequencing and annotation.</title>
        <authorList>
            <consortium name="The Broad Institute Genomics Platform"/>
            <consortium name="The Broad Institute Genome Sequencing Center for Infectious Disease"/>
            <person name="Wu L."/>
            <person name="Ma J."/>
        </authorList>
    </citation>
    <scope>NUCLEOTIDE SEQUENCE [LARGE SCALE GENOMIC DNA]</scope>
    <source>
        <strain evidence="14">CCUG 57942</strain>
    </source>
</reference>
<dbReference type="HAMAP" id="MF_00639">
    <property type="entry name" value="MurD"/>
    <property type="match status" value="1"/>
</dbReference>
<keyword evidence="14" id="KW-1185">Reference proteome</keyword>
<protein>
    <recommendedName>
        <fullName evidence="9 10">UDP-N-acetylmuramoylalanine--D-glutamate ligase</fullName>
        <ecNumber evidence="9 10">6.3.2.9</ecNumber>
    </recommendedName>
    <alternativeName>
        <fullName evidence="9">D-glutamic acid-adding enzyme</fullName>
    </alternativeName>
    <alternativeName>
        <fullName evidence="9">UDP-N-acetylmuramoyl-L-alanyl-D-glutamate synthetase</fullName>
    </alternativeName>
</protein>
<comment type="pathway">
    <text evidence="2 9 10">Cell wall biogenesis; peptidoglycan biosynthesis.</text>
</comment>
<evidence type="ECO:0000256" key="4">
    <source>
        <dbReference type="ARBA" id="ARBA00022598"/>
    </source>
</evidence>
<name>A0ABW4ZCR7_9BACT</name>
<keyword evidence="5 9" id="KW-0132">Cell division</keyword>
<evidence type="ECO:0000256" key="7">
    <source>
        <dbReference type="ARBA" id="ARBA00022840"/>
    </source>
</evidence>
<dbReference type="PANTHER" id="PTHR43692:SF1">
    <property type="entry name" value="UDP-N-ACETYLMURAMOYLALANINE--D-GLUTAMATE LIGASE"/>
    <property type="match status" value="1"/>
</dbReference>
<dbReference type="InterPro" id="IPR004101">
    <property type="entry name" value="Mur_ligase_C"/>
</dbReference>
<comment type="catalytic activity">
    <reaction evidence="9 10">
        <text>UDP-N-acetyl-alpha-D-muramoyl-L-alanine + D-glutamate + ATP = UDP-N-acetyl-alpha-D-muramoyl-L-alanyl-D-glutamate + ADP + phosphate + H(+)</text>
        <dbReference type="Rhea" id="RHEA:16429"/>
        <dbReference type="ChEBI" id="CHEBI:15378"/>
        <dbReference type="ChEBI" id="CHEBI:29986"/>
        <dbReference type="ChEBI" id="CHEBI:30616"/>
        <dbReference type="ChEBI" id="CHEBI:43474"/>
        <dbReference type="ChEBI" id="CHEBI:83898"/>
        <dbReference type="ChEBI" id="CHEBI:83900"/>
        <dbReference type="ChEBI" id="CHEBI:456216"/>
        <dbReference type="EC" id="6.3.2.9"/>
    </reaction>
</comment>
<keyword evidence="6 9" id="KW-0547">Nucleotide-binding</keyword>
<keyword evidence="9 10" id="KW-0133">Cell shape</keyword>
<dbReference type="InterPro" id="IPR013221">
    <property type="entry name" value="Mur_ligase_cen"/>
</dbReference>
<comment type="subcellular location">
    <subcellularLocation>
        <location evidence="1 9 10">Cytoplasm</location>
    </subcellularLocation>
</comment>
<evidence type="ECO:0000256" key="1">
    <source>
        <dbReference type="ARBA" id="ARBA00004496"/>
    </source>
</evidence>
<dbReference type="PROSITE" id="PS01011">
    <property type="entry name" value="FOLYLPOLYGLU_SYNT_1"/>
    <property type="match status" value="1"/>
</dbReference>
<evidence type="ECO:0000256" key="8">
    <source>
        <dbReference type="ARBA" id="ARBA00023306"/>
    </source>
</evidence>
<dbReference type="Proteomes" id="UP001597389">
    <property type="component" value="Unassembled WGS sequence"/>
</dbReference>
<evidence type="ECO:0000256" key="2">
    <source>
        <dbReference type="ARBA" id="ARBA00004752"/>
    </source>
</evidence>
<dbReference type="Gene3D" id="3.40.1190.10">
    <property type="entry name" value="Mur-like, catalytic domain"/>
    <property type="match status" value="1"/>
</dbReference>
<dbReference type="InterPro" id="IPR036565">
    <property type="entry name" value="Mur-like_cat_sf"/>
</dbReference>